<keyword evidence="4 7" id="KW-0812">Transmembrane</keyword>
<keyword evidence="3" id="KW-1003">Cell membrane</keyword>
<dbReference type="InterPro" id="IPR052031">
    <property type="entry name" value="Membrane_Transporter-Flippase"/>
</dbReference>
<keyword evidence="9" id="KW-1185">Reference proteome</keyword>
<dbReference type="NCBIfam" id="TIGR00797">
    <property type="entry name" value="matE"/>
    <property type="match status" value="1"/>
</dbReference>
<feature type="transmembrane region" description="Helical" evidence="7">
    <location>
        <begin position="103"/>
        <end position="128"/>
    </location>
</feature>
<evidence type="ECO:0000256" key="1">
    <source>
        <dbReference type="ARBA" id="ARBA00004651"/>
    </source>
</evidence>
<feature type="transmembrane region" description="Helical" evidence="7">
    <location>
        <begin position="365"/>
        <end position="387"/>
    </location>
</feature>
<dbReference type="RefSeq" id="WP_308452288.1">
    <property type="nucleotide sequence ID" value="NZ_JAJEQR010000001.1"/>
</dbReference>
<dbReference type="PANTHER" id="PTHR43549">
    <property type="entry name" value="MULTIDRUG RESISTANCE PROTEIN YPNP-RELATED"/>
    <property type="match status" value="1"/>
</dbReference>
<sequence length="461" mass="50552">MAEEKTVQKENPMGTRPINSLLISMSLPIMISMIVQALYNIVDSMFVARVSENALTAVSLAFPVQNLMISVATGTGVGINALLSRSLGEKNFDRANRTAKNGIFLLVVSAIVFAIVGGVFSHMFFAVQTNDAEIVEAGTVYTRICTIWSIGLFMQITMERLLQATGKSIYSMVTQLTGAVINIILDPIMIFGLLGFPKMGVAGAALATVVGQTIAACLAVFFNLKKNTELNYSFRGFRPDGEIIRHIYAVGVPSIIMASISSVMNFGMNKILMTFSSTATAVFGVYYKLQSFVFMPTFGLNNGMVPILAYNLGARKKKRMIRTIRLSVIYAISIMLIGLAVFQLIPGDLLRLFDASEDMLAIGIPALRIISLSFTFAGFCVVSSSVFQALGHGFLSLMFSLIRQLVVLLPAAYILSRFRVLNLVWWSFPIAEVAGVILCIFFLMYAYRKEIKPIPDEKTED</sequence>
<dbReference type="GO" id="GO:0042910">
    <property type="term" value="F:xenobiotic transmembrane transporter activity"/>
    <property type="evidence" value="ECO:0007669"/>
    <property type="project" value="InterPro"/>
</dbReference>
<dbReference type="GO" id="GO:0015297">
    <property type="term" value="F:antiporter activity"/>
    <property type="evidence" value="ECO:0007669"/>
    <property type="project" value="InterPro"/>
</dbReference>
<comment type="caution">
    <text evidence="8">The sequence shown here is derived from an EMBL/GenBank/DDBJ whole genome shotgun (WGS) entry which is preliminary data.</text>
</comment>
<keyword evidence="2" id="KW-0813">Transport</keyword>
<feature type="transmembrane region" description="Helical" evidence="7">
    <location>
        <begin position="169"/>
        <end position="194"/>
    </location>
</feature>
<feature type="transmembrane region" description="Helical" evidence="7">
    <location>
        <begin position="292"/>
        <end position="312"/>
    </location>
</feature>
<feature type="transmembrane region" description="Helical" evidence="7">
    <location>
        <begin position="394"/>
        <end position="414"/>
    </location>
</feature>
<feature type="transmembrane region" description="Helical" evidence="7">
    <location>
        <begin position="140"/>
        <end position="157"/>
    </location>
</feature>
<feature type="transmembrane region" description="Helical" evidence="7">
    <location>
        <begin position="200"/>
        <end position="222"/>
    </location>
</feature>
<evidence type="ECO:0000256" key="6">
    <source>
        <dbReference type="ARBA" id="ARBA00023136"/>
    </source>
</evidence>
<feature type="transmembrane region" description="Helical" evidence="7">
    <location>
        <begin position="243"/>
        <end position="264"/>
    </location>
</feature>
<dbReference type="CDD" id="cd13144">
    <property type="entry name" value="MATE_like_4"/>
    <property type="match status" value="1"/>
</dbReference>
<organism evidence="8 9">
    <name type="scientific">Hominifimenecus microfluidus</name>
    <dbReference type="NCBI Taxonomy" id="2885348"/>
    <lineage>
        <taxon>Bacteria</taxon>
        <taxon>Bacillati</taxon>
        <taxon>Bacillota</taxon>
        <taxon>Clostridia</taxon>
        <taxon>Lachnospirales</taxon>
        <taxon>Lachnospiraceae</taxon>
        <taxon>Hominifimenecus</taxon>
    </lineage>
</organism>
<dbReference type="AlphaFoldDB" id="A0AAE3JF69"/>
<keyword evidence="6 7" id="KW-0472">Membrane</keyword>
<feature type="transmembrane region" description="Helical" evidence="7">
    <location>
        <begin position="62"/>
        <end position="83"/>
    </location>
</feature>
<dbReference type="Proteomes" id="UP001198182">
    <property type="component" value="Unassembled WGS sequence"/>
</dbReference>
<accession>A0AAE3JF69</accession>
<evidence type="ECO:0000313" key="9">
    <source>
        <dbReference type="Proteomes" id="UP001198182"/>
    </source>
</evidence>
<dbReference type="GO" id="GO:0005886">
    <property type="term" value="C:plasma membrane"/>
    <property type="evidence" value="ECO:0007669"/>
    <property type="project" value="UniProtKB-SubCell"/>
</dbReference>
<dbReference type="PANTHER" id="PTHR43549:SF2">
    <property type="entry name" value="MULTIDRUG RESISTANCE PROTEIN NORM-RELATED"/>
    <property type="match status" value="1"/>
</dbReference>
<dbReference type="Pfam" id="PF01554">
    <property type="entry name" value="MatE"/>
    <property type="match status" value="2"/>
</dbReference>
<evidence type="ECO:0000256" key="4">
    <source>
        <dbReference type="ARBA" id="ARBA00022692"/>
    </source>
</evidence>
<name>A0AAE3JF69_9FIRM</name>
<dbReference type="InterPro" id="IPR002528">
    <property type="entry name" value="MATE_fam"/>
</dbReference>
<feature type="transmembrane region" description="Helical" evidence="7">
    <location>
        <begin position="21"/>
        <end position="42"/>
    </location>
</feature>
<dbReference type="EMBL" id="JAJEQR010000001">
    <property type="protein sequence ID" value="MCC2229451.1"/>
    <property type="molecule type" value="Genomic_DNA"/>
</dbReference>
<evidence type="ECO:0000313" key="8">
    <source>
        <dbReference type="EMBL" id="MCC2229451.1"/>
    </source>
</evidence>
<feature type="transmembrane region" description="Helical" evidence="7">
    <location>
        <begin position="324"/>
        <end position="345"/>
    </location>
</feature>
<evidence type="ECO:0000256" key="7">
    <source>
        <dbReference type="SAM" id="Phobius"/>
    </source>
</evidence>
<proteinExistence type="predicted"/>
<dbReference type="PIRSF" id="PIRSF006603">
    <property type="entry name" value="DinF"/>
    <property type="match status" value="1"/>
</dbReference>
<evidence type="ECO:0000256" key="5">
    <source>
        <dbReference type="ARBA" id="ARBA00022989"/>
    </source>
</evidence>
<evidence type="ECO:0000256" key="3">
    <source>
        <dbReference type="ARBA" id="ARBA00022475"/>
    </source>
</evidence>
<gene>
    <name evidence="8" type="ORF">LKD81_00355</name>
</gene>
<comment type="subcellular location">
    <subcellularLocation>
        <location evidence="1">Cell membrane</location>
        <topology evidence="1">Multi-pass membrane protein</topology>
    </subcellularLocation>
</comment>
<keyword evidence="5 7" id="KW-1133">Transmembrane helix</keyword>
<reference evidence="8" key="1">
    <citation type="submission" date="2021-10" db="EMBL/GenBank/DDBJ databases">
        <title>Anaerobic single-cell dispensing facilitates the cultivation of human gut bacteria.</title>
        <authorList>
            <person name="Afrizal A."/>
        </authorList>
    </citation>
    <scope>NUCLEOTIDE SEQUENCE</scope>
    <source>
        <strain evidence="8">CLA-AA-H215</strain>
    </source>
</reference>
<evidence type="ECO:0000256" key="2">
    <source>
        <dbReference type="ARBA" id="ARBA00022448"/>
    </source>
</evidence>
<protein>
    <submittedName>
        <fullName evidence="8">MATE family efflux transporter</fullName>
    </submittedName>
</protein>
<dbReference type="InterPro" id="IPR048279">
    <property type="entry name" value="MdtK-like"/>
</dbReference>
<feature type="transmembrane region" description="Helical" evidence="7">
    <location>
        <begin position="426"/>
        <end position="447"/>
    </location>
</feature>